<name>A0A1F4Q4Z4_UNCSA</name>
<evidence type="ECO:0000313" key="3">
    <source>
        <dbReference type="Proteomes" id="UP000178724"/>
    </source>
</evidence>
<dbReference type="AlphaFoldDB" id="A0A1F4Q4Z4"/>
<proteinExistence type="predicted"/>
<comment type="caution">
    <text evidence="2">The sequence shown here is derived from an EMBL/GenBank/DDBJ whole genome shotgun (WGS) entry which is preliminary data.</text>
</comment>
<evidence type="ECO:0000259" key="1">
    <source>
        <dbReference type="Pfam" id="PF05168"/>
    </source>
</evidence>
<accession>A0A1F4Q4Z4</accession>
<reference evidence="2 3" key="1">
    <citation type="journal article" date="2016" name="Nat. Commun.">
        <title>Thousands of microbial genomes shed light on interconnected biogeochemical processes in an aquifer system.</title>
        <authorList>
            <person name="Anantharaman K."/>
            <person name="Brown C.T."/>
            <person name="Hug L.A."/>
            <person name="Sharon I."/>
            <person name="Castelle C.J."/>
            <person name="Probst A.J."/>
            <person name="Thomas B.C."/>
            <person name="Singh A."/>
            <person name="Wilkins M.J."/>
            <person name="Karaoz U."/>
            <person name="Brodie E.L."/>
            <person name="Williams K.H."/>
            <person name="Hubbard S.S."/>
            <person name="Banfield J.F."/>
        </authorList>
    </citation>
    <scope>NUCLEOTIDE SEQUENCE [LARGE SCALE GENOMIC DNA]</scope>
</reference>
<sequence>MSFIDLENSALIEKIKPDAVQIGRFLSRSLKDLKTAKANLNIDEEWAYAIAYHAMLRAGRALLLAEGYRSKGKDQHKTIILAAKESLGEKFGLLLNNFDRMRRKRHEFIYESFKPIPFSEAETALTTAAELVKKVIDIVQTKSPQTRLFK</sequence>
<dbReference type="Pfam" id="PF05168">
    <property type="entry name" value="HEPN"/>
    <property type="match status" value="1"/>
</dbReference>
<dbReference type="Proteomes" id="UP000178724">
    <property type="component" value="Unassembled WGS sequence"/>
</dbReference>
<evidence type="ECO:0000313" key="2">
    <source>
        <dbReference type="EMBL" id="OGB90957.1"/>
    </source>
</evidence>
<organism evidence="2 3">
    <name type="scientific">candidate division WOR-1 bacterium RIFCSPHIGHO2_01_FULL_53_15</name>
    <dbReference type="NCBI Taxonomy" id="1802564"/>
    <lineage>
        <taxon>Bacteria</taxon>
        <taxon>Bacillati</taxon>
        <taxon>Saganbacteria</taxon>
    </lineage>
</organism>
<dbReference type="EMBL" id="METM01000002">
    <property type="protein sequence ID" value="OGB90957.1"/>
    <property type="molecule type" value="Genomic_DNA"/>
</dbReference>
<gene>
    <name evidence="2" type="ORF">A2625_06660</name>
</gene>
<dbReference type="InterPro" id="IPR007842">
    <property type="entry name" value="HEPN_dom"/>
</dbReference>
<feature type="domain" description="HEPN" evidence="1">
    <location>
        <begin position="25"/>
        <end position="135"/>
    </location>
</feature>
<dbReference type="Gene3D" id="1.20.120.330">
    <property type="entry name" value="Nucleotidyltransferases domain 2"/>
    <property type="match status" value="1"/>
</dbReference>
<protein>
    <recommendedName>
        <fullName evidence="1">HEPN domain-containing protein</fullName>
    </recommendedName>
</protein>